<dbReference type="AlphaFoldDB" id="A0A8T1U278"/>
<organism evidence="1 2">
    <name type="scientific">Phytophthora cactorum</name>
    <dbReference type="NCBI Taxonomy" id="29920"/>
    <lineage>
        <taxon>Eukaryota</taxon>
        <taxon>Sar</taxon>
        <taxon>Stramenopiles</taxon>
        <taxon>Oomycota</taxon>
        <taxon>Peronosporomycetes</taxon>
        <taxon>Peronosporales</taxon>
        <taxon>Peronosporaceae</taxon>
        <taxon>Phytophthora</taxon>
    </lineage>
</organism>
<proteinExistence type="predicted"/>
<dbReference type="Proteomes" id="UP000688947">
    <property type="component" value="Unassembled WGS sequence"/>
</dbReference>
<dbReference type="EMBL" id="JAENGZ010000822">
    <property type="protein sequence ID" value="KAG6953489.1"/>
    <property type="molecule type" value="Genomic_DNA"/>
</dbReference>
<gene>
    <name evidence="1" type="ORF">JG687_00012373</name>
</gene>
<protein>
    <submittedName>
        <fullName evidence="1">Uncharacterized protein</fullName>
    </submittedName>
</protein>
<name>A0A8T1U278_9STRA</name>
<sequence>MILSAVSVERPLIPNVRFNLDTYPSLMPTKTFDSRAQNKSSPQKSCTYLMSSIQQRQIVF</sequence>
<reference evidence="1" key="1">
    <citation type="submission" date="2021-01" db="EMBL/GenBank/DDBJ databases">
        <title>Phytophthora aleatoria, a newly-described species from Pinus radiata is distinct from Phytophthora cactorum isolates based on comparative genomics.</title>
        <authorList>
            <person name="Mcdougal R."/>
            <person name="Panda P."/>
            <person name="Williams N."/>
            <person name="Studholme D.J."/>
        </authorList>
    </citation>
    <scope>NUCLEOTIDE SEQUENCE</scope>
    <source>
        <strain evidence="1">NZFS 3830</strain>
    </source>
</reference>
<evidence type="ECO:0000313" key="1">
    <source>
        <dbReference type="EMBL" id="KAG6953489.1"/>
    </source>
</evidence>
<accession>A0A8T1U278</accession>
<comment type="caution">
    <text evidence="1">The sequence shown here is derived from an EMBL/GenBank/DDBJ whole genome shotgun (WGS) entry which is preliminary data.</text>
</comment>
<evidence type="ECO:0000313" key="2">
    <source>
        <dbReference type="Proteomes" id="UP000688947"/>
    </source>
</evidence>